<evidence type="ECO:0000256" key="3">
    <source>
        <dbReference type="ARBA" id="ARBA00022692"/>
    </source>
</evidence>
<dbReference type="FunCoup" id="A0A316V7Y9">
    <property type="interactions" value="57"/>
</dbReference>
<evidence type="ECO:0000256" key="1">
    <source>
        <dbReference type="ARBA" id="ARBA00004606"/>
    </source>
</evidence>
<organism evidence="11 12">
    <name type="scientific">Meira miltonrushii</name>
    <dbReference type="NCBI Taxonomy" id="1280837"/>
    <lineage>
        <taxon>Eukaryota</taxon>
        <taxon>Fungi</taxon>
        <taxon>Dikarya</taxon>
        <taxon>Basidiomycota</taxon>
        <taxon>Ustilaginomycotina</taxon>
        <taxon>Exobasidiomycetes</taxon>
        <taxon>Exobasidiales</taxon>
        <taxon>Brachybasidiaceae</taxon>
        <taxon>Meira</taxon>
    </lineage>
</organism>
<dbReference type="PANTHER" id="PTHR31361">
    <property type="entry name" value="BETA-GLUCAN SYNTHESIS-ASSOCIATED PROTEIN KRE6-RELATED"/>
    <property type="match status" value="1"/>
</dbReference>
<dbReference type="RefSeq" id="XP_025353440.1">
    <property type="nucleotide sequence ID" value="XM_025500444.1"/>
</dbReference>
<evidence type="ECO:0000256" key="7">
    <source>
        <dbReference type="ARBA" id="ARBA00023180"/>
    </source>
</evidence>
<dbReference type="Proteomes" id="UP000245771">
    <property type="component" value="Unassembled WGS sequence"/>
</dbReference>
<dbReference type="GO" id="GO:0005789">
    <property type="term" value="C:endoplasmic reticulum membrane"/>
    <property type="evidence" value="ECO:0007669"/>
    <property type="project" value="TreeGrafter"/>
</dbReference>
<reference evidence="11 12" key="1">
    <citation type="journal article" date="2018" name="Mol. Biol. Evol.">
        <title>Broad Genomic Sampling Reveals a Smut Pathogenic Ancestry of the Fungal Clade Ustilaginomycotina.</title>
        <authorList>
            <person name="Kijpornyongpan T."/>
            <person name="Mondo S.J."/>
            <person name="Barry K."/>
            <person name="Sandor L."/>
            <person name="Lee J."/>
            <person name="Lipzen A."/>
            <person name="Pangilinan J."/>
            <person name="LaButti K."/>
            <person name="Hainaut M."/>
            <person name="Henrissat B."/>
            <person name="Grigoriev I.V."/>
            <person name="Spatafora J.W."/>
            <person name="Aime M.C."/>
        </authorList>
    </citation>
    <scope>NUCLEOTIDE SEQUENCE [LARGE SCALE GENOMIC DNA]</scope>
    <source>
        <strain evidence="11 12">MCA 3882</strain>
    </source>
</reference>
<evidence type="ECO:0000256" key="9">
    <source>
        <dbReference type="SAM" id="Phobius"/>
    </source>
</evidence>
<evidence type="ECO:0000313" key="11">
    <source>
        <dbReference type="EMBL" id="PWN33138.1"/>
    </source>
</evidence>
<evidence type="ECO:0000256" key="6">
    <source>
        <dbReference type="ARBA" id="ARBA00023136"/>
    </source>
</evidence>
<evidence type="ECO:0000256" key="8">
    <source>
        <dbReference type="ARBA" id="ARBA00023316"/>
    </source>
</evidence>
<dbReference type="PROSITE" id="PS51762">
    <property type="entry name" value="GH16_2"/>
    <property type="match status" value="1"/>
</dbReference>
<feature type="transmembrane region" description="Helical" evidence="9">
    <location>
        <begin position="98"/>
        <end position="121"/>
    </location>
</feature>
<dbReference type="GeneID" id="37022225"/>
<dbReference type="PANTHER" id="PTHR31361:SF15">
    <property type="entry name" value="GH16 DOMAIN-CONTAINING PROTEIN"/>
    <property type="match status" value="1"/>
</dbReference>
<dbReference type="GO" id="GO:0006078">
    <property type="term" value="P:(1-&gt;6)-beta-D-glucan biosynthetic process"/>
    <property type="evidence" value="ECO:0007669"/>
    <property type="project" value="TreeGrafter"/>
</dbReference>
<keyword evidence="5 9" id="KW-1133">Transmembrane helix</keyword>
<gene>
    <name evidence="11" type="ORF">FA14DRAFT_172980</name>
</gene>
<proteinExistence type="inferred from homology"/>
<dbReference type="Gene3D" id="2.60.120.200">
    <property type="match status" value="2"/>
</dbReference>
<sequence length="580" mass="64502">MSNIGSQPSRHARWRHSSSLGIKSSKNYIRAQDERSSNETLLASIPSLHKSTNSFSQSAKYQGIASITAHHLYIDTDDDLTFKGYKEPHFTIFSGRGFLNFFVFATLILSLLTLFAGYPILEYFRRKSAPTTGSYGLGGTNGTGQVPLIHPQLLLIDSDTPSSSHSWTSATGDQYHLVFSDEFNVDGRTFWPGDDPFWTAVDLWYGATGDLEWYTPEQINTTGGALHITLDNKPMNDLNFRSGMLQSWNKFCFSGGYIEFNALLPGSPEEVGYWPGLWMQGNLGRPGFLATTDGMWPYSYNSCDSGILPNQTSPTSPFYEEESTFRNNGKRGLSWNPGMRTPSCTCAGEDHPGPNTNVGRGVPELDVLEAQINTAEGVGEASQSLQTGPFSNKHRWNQSAATFGNDDLTIFNSFRGNVYQESVSAVTQIPTKAFQKTSKTFTTFGCEFEPDYTGSGKGKVTWYIDGKVSWTVTEAAIPAQKEIDIGQRLVPVEPMTIIMNLGISEGFQSIKFDSLDFPAVFSVDYVRVYQPNTYTQDQVSCNPQNYPTSDYITRHMDVYSNPQLLLWPEPFPKNQLKDGC</sequence>
<name>A0A316V7Y9_9BASI</name>
<keyword evidence="3 9" id="KW-0812">Transmembrane</keyword>
<keyword evidence="4" id="KW-0735">Signal-anchor</keyword>
<keyword evidence="8" id="KW-0961">Cell wall biogenesis/degradation</keyword>
<dbReference type="InterPro" id="IPR005629">
    <property type="entry name" value="Skn1/Kre6/Sbg1"/>
</dbReference>
<evidence type="ECO:0000313" key="12">
    <source>
        <dbReference type="Proteomes" id="UP000245771"/>
    </source>
</evidence>
<dbReference type="InterPro" id="IPR013320">
    <property type="entry name" value="ConA-like_dom_sf"/>
</dbReference>
<evidence type="ECO:0000256" key="4">
    <source>
        <dbReference type="ARBA" id="ARBA00022968"/>
    </source>
</evidence>
<dbReference type="FunFam" id="2.60.120.200:FF:000140">
    <property type="entry name" value="Beta-glucan synthesis-associated protein"/>
    <property type="match status" value="1"/>
</dbReference>
<dbReference type="GO" id="GO:0015926">
    <property type="term" value="F:glucosidase activity"/>
    <property type="evidence" value="ECO:0007669"/>
    <property type="project" value="TreeGrafter"/>
</dbReference>
<dbReference type="InParanoid" id="A0A316V7Y9"/>
<feature type="domain" description="GH16" evidence="10">
    <location>
        <begin position="165"/>
        <end position="534"/>
    </location>
</feature>
<dbReference type="GO" id="GO:0031505">
    <property type="term" value="P:fungal-type cell wall organization"/>
    <property type="evidence" value="ECO:0007669"/>
    <property type="project" value="TreeGrafter"/>
</dbReference>
<evidence type="ECO:0000256" key="2">
    <source>
        <dbReference type="ARBA" id="ARBA00010962"/>
    </source>
</evidence>
<dbReference type="AlphaFoldDB" id="A0A316V7Y9"/>
<dbReference type="Pfam" id="PF03935">
    <property type="entry name" value="SKN1_KRE6_Sbg1"/>
    <property type="match status" value="1"/>
</dbReference>
<evidence type="ECO:0000259" key="10">
    <source>
        <dbReference type="PROSITE" id="PS51762"/>
    </source>
</evidence>
<dbReference type="STRING" id="1280837.A0A316V7Y9"/>
<keyword evidence="12" id="KW-1185">Reference proteome</keyword>
<dbReference type="GO" id="GO:0005886">
    <property type="term" value="C:plasma membrane"/>
    <property type="evidence" value="ECO:0007669"/>
    <property type="project" value="TreeGrafter"/>
</dbReference>
<comment type="similarity">
    <text evidence="2">Belongs to the SKN1/KRE6 family.</text>
</comment>
<protein>
    <submittedName>
        <fullName evidence="11">Glycoside hydrolase family 16 protein</fullName>
    </submittedName>
</protein>
<comment type="subcellular location">
    <subcellularLocation>
        <location evidence="1">Membrane</location>
        <topology evidence="1">Single-pass type II membrane protein</topology>
    </subcellularLocation>
</comment>
<dbReference type="OrthoDB" id="412647at2759"/>
<keyword evidence="7" id="KW-0325">Glycoprotein</keyword>
<dbReference type="EMBL" id="KZ819604">
    <property type="protein sequence ID" value="PWN33138.1"/>
    <property type="molecule type" value="Genomic_DNA"/>
</dbReference>
<keyword evidence="6 9" id="KW-0472">Membrane</keyword>
<accession>A0A316V7Y9</accession>
<dbReference type="InterPro" id="IPR000757">
    <property type="entry name" value="Beta-glucanase-like"/>
</dbReference>
<dbReference type="SUPFAM" id="SSF49899">
    <property type="entry name" value="Concanavalin A-like lectins/glucanases"/>
    <property type="match status" value="1"/>
</dbReference>
<keyword evidence="11" id="KW-0378">Hydrolase</keyword>
<evidence type="ECO:0000256" key="5">
    <source>
        <dbReference type="ARBA" id="ARBA00022989"/>
    </source>
</evidence>